<evidence type="ECO:0000313" key="4">
    <source>
        <dbReference type="Proteomes" id="UP001384579"/>
    </source>
</evidence>
<dbReference type="Pfam" id="PF08239">
    <property type="entry name" value="SH3_3"/>
    <property type="match status" value="1"/>
</dbReference>
<protein>
    <submittedName>
        <fullName evidence="3">SH3 domain-containing protein</fullName>
    </submittedName>
</protein>
<evidence type="ECO:0000256" key="1">
    <source>
        <dbReference type="SAM" id="MobiDB-lite"/>
    </source>
</evidence>
<feature type="domain" description="SH3b" evidence="2">
    <location>
        <begin position="115"/>
        <end position="179"/>
    </location>
</feature>
<feature type="region of interest" description="Disordered" evidence="1">
    <location>
        <begin position="32"/>
        <end position="106"/>
    </location>
</feature>
<gene>
    <name evidence="3" type="ORF">WMG39_16035</name>
</gene>
<dbReference type="EMBL" id="JBBLXS010000206">
    <property type="protein sequence ID" value="MEK0186347.1"/>
    <property type="molecule type" value="Genomic_DNA"/>
</dbReference>
<organism evidence="3 4">
    <name type="scientific">Microcoleus anatoxicus PTRS2</name>
    <dbReference type="NCBI Taxonomy" id="2705321"/>
    <lineage>
        <taxon>Bacteria</taxon>
        <taxon>Bacillati</taxon>
        <taxon>Cyanobacteriota</taxon>
        <taxon>Cyanophyceae</taxon>
        <taxon>Oscillatoriophycideae</taxon>
        <taxon>Oscillatoriales</taxon>
        <taxon>Microcoleaceae</taxon>
        <taxon>Microcoleus</taxon>
        <taxon>Microcoleus anatoxicus</taxon>
    </lineage>
</organism>
<dbReference type="Gene3D" id="2.60.120.380">
    <property type="match status" value="1"/>
</dbReference>
<dbReference type="RefSeq" id="WP_340520797.1">
    <property type="nucleotide sequence ID" value="NZ_JBBLXS010000206.1"/>
</dbReference>
<reference evidence="3 4" key="1">
    <citation type="journal article" date="2020" name="Harmful Algae">
        <title>Molecular and morphological characterization of a novel dihydroanatoxin-a producing Microcoleus species (cyanobacteria) from the Russian River, California, USA.</title>
        <authorList>
            <person name="Conklin K.Y."/>
            <person name="Stancheva R."/>
            <person name="Otten T.G."/>
            <person name="Fadness R."/>
            <person name="Boyer G.L."/>
            <person name="Read B."/>
            <person name="Zhang X."/>
            <person name="Sheath R.G."/>
        </authorList>
    </citation>
    <scope>NUCLEOTIDE SEQUENCE [LARGE SCALE GENOMIC DNA]</scope>
    <source>
        <strain evidence="3 4">PTRS2</strain>
    </source>
</reference>
<evidence type="ECO:0000259" key="2">
    <source>
        <dbReference type="SMART" id="SM00287"/>
    </source>
</evidence>
<feature type="compositionally biased region" description="Polar residues" evidence="1">
    <location>
        <begin position="72"/>
        <end position="96"/>
    </location>
</feature>
<accession>A0ABU8YPQ6</accession>
<dbReference type="Proteomes" id="UP001384579">
    <property type="component" value="Unassembled WGS sequence"/>
</dbReference>
<comment type="caution">
    <text evidence="3">The sequence shown here is derived from an EMBL/GenBank/DDBJ whole genome shotgun (WGS) entry which is preliminary data.</text>
</comment>
<dbReference type="SMART" id="SM00287">
    <property type="entry name" value="SH3b"/>
    <property type="match status" value="1"/>
</dbReference>
<keyword evidence="4" id="KW-1185">Reference proteome</keyword>
<proteinExistence type="predicted"/>
<sequence length="281" mass="30525">MSLKTSQIIILCLAGLSTAIGVAWATIQSGSMQVSNPPLTDSALSDKKTTSGVPTTIPKSQKTEPVELKTRPIQSQNFQPQPAKNSPVTSSLIPENSKQKVEPISITPPDSGCKISMAVVSDPNPPLNVRSNLGVADSKIVGTLKNNTFVSVAAEENGWLRITDPVTGWIAKNRTESSCPNVRQEINFLPGGNEAIVKGRIIGGGSHSYIIRILKGQTMTVRNRKDVFPQILTPDGKLLGEEPYQDNQTEWSGKIPVTGNYTFQLDSNFRGYEYEFSVKVR</sequence>
<evidence type="ECO:0000313" key="3">
    <source>
        <dbReference type="EMBL" id="MEK0186347.1"/>
    </source>
</evidence>
<name>A0ABU8YPQ6_9CYAN</name>
<feature type="compositionally biased region" description="Polar residues" evidence="1">
    <location>
        <begin position="32"/>
        <end position="43"/>
    </location>
</feature>
<feature type="compositionally biased region" description="Polar residues" evidence="1">
    <location>
        <begin position="50"/>
        <end position="60"/>
    </location>
</feature>
<feature type="compositionally biased region" description="Basic and acidic residues" evidence="1">
    <location>
        <begin position="61"/>
        <end position="70"/>
    </location>
</feature>
<dbReference type="Gene3D" id="2.30.30.40">
    <property type="entry name" value="SH3 Domains"/>
    <property type="match status" value="1"/>
</dbReference>
<dbReference type="InterPro" id="IPR003646">
    <property type="entry name" value="SH3-like_bac-type"/>
</dbReference>